<dbReference type="EMBL" id="CCYA01000192">
    <property type="protein sequence ID" value="CEH12829.1"/>
    <property type="molecule type" value="Genomic_DNA"/>
</dbReference>
<protein>
    <submittedName>
        <fullName evidence="2">Uncharacterized protein</fullName>
    </submittedName>
</protein>
<keyword evidence="1" id="KW-1133">Transmembrane helix</keyword>
<keyword evidence="3" id="KW-1185">Reference proteome</keyword>
<reference evidence="2 3" key="1">
    <citation type="submission" date="2014-09" db="EMBL/GenBank/DDBJ databases">
        <authorList>
            <person name="Magalhaes I.L.F."/>
            <person name="Oliveira U."/>
            <person name="Santos F.R."/>
            <person name="Vidigal T.H.D.A."/>
            <person name="Brescovit A.D."/>
            <person name="Santos A.J."/>
        </authorList>
    </citation>
    <scope>NUCLEOTIDE SEQUENCE [LARGE SCALE GENOMIC DNA]</scope>
</reference>
<evidence type="ECO:0000256" key="1">
    <source>
        <dbReference type="SAM" id="Phobius"/>
    </source>
</evidence>
<sequence>MRNVDNGQSQGRSVTTSCISPFREAHLLLNDLLQIDLLGARDTLLFFFFPISFTPPLAATFCCARFSQFKPLHAHMKFLTLVHDGQLVLGSSRAIHSQSILLSCCSDPRIQWHRMRLLRDVHRRGHYMVVLGSSGAHLAWAPTD</sequence>
<name>A0A0P1BA56_9BASI</name>
<accession>A0A0P1BA56</accession>
<organism evidence="2 3">
    <name type="scientific">Ceraceosorus bombacis</name>
    <dbReference type="NCBI Taxonomy" id="401625"/>
    <lineage>
        <taxon>Eukaryota</taxon>
        <taxon>Fungi</taxon>
        <taxon>Dikarya</taxon>
        <taxon>Basidiomycota</taxon>
        <taxon>Ustilaginomycotina</taxon>
        <taxon>Exobasidiomycetes</taxon>
        <taxon>Ceraceosorales</taxon>
        <taxon>Ceraceosoraceae</taxon>
        <taxon>Ceraceosorus</taxon>
    </lineage>
</organism>
<keyword evidence="1" id="KW-0812">Transmembrane</keyword>
<feature type="transmembrane region" description="Helical" evidence="1">
    <location>
        <begin position="44"/>
        <end position="67"/>
    </location>
</feature>
<dbReference type="Proteomes" id="UP000054845">
    <property type="component" value="Unassembled WGS sequence"/>
</dbReference>
<evidence type="ECO:0000313" key="2">
    <source>
        <dbReference type="EMBL" id="CEH12829.1"/>
    </source>
</evidence>
<proteinExistence type="predicted"/>
<keyword evidence="1" id="KW-0472">Membrane</keyword>
<evidence type="ECO:0000313" key="3">
    <source>
        <dbReference type="Proteomes" id="UP000054845"/>
    </source>
</evidence>
<dbReference type="AlphaFoldDB" id="A0A0P1BA56"/>